<dbReference type="Proteomes" id="UP000551758">
    <property type="component" value="Unassembled WGS sequence"/>
</dbReference>
<gene>
    <name evidence="1" type="ORF">HPG69_001380</name>
</gene>
<evidence type="ECO:0000313" key="1">
    <source>
        <dbReference type="EMBL" id="KAF5926750.1"/>
    </source>
</evidence>
<protein>
    <submittedName>
        <fullName evidence="1">Uncharacterized protein</fullName>
    </submittedName>
</protein>
<accession>A0A7J7FFE5</accession>
<comment type="caution">
    <text evidence="1">The sequence shown here is derived from an EMBL/GenBank/DDBJ whole genome shotgun (WGS) entry which is preliminary data.</text>
</comment>
<feature type="non-terminal residue" evidence="1">
    <location>
        <position position="82"/>
    </location>
</feature>
<proteinExistence type="predicted"/>
<reference evidence="1 2" key="1">
    <citation type="journal article" date="2020" name="Mol. Biol. Evol.">
        <title>Interspecific Gene Flow and the Evolution of Specialization in Black and White Rhinoceros.</title>
        <authorList>
            <person name="Moodley Y."/>
            <person name="Westbury M.V."/>
            <person name="Russo I.M."/>
            <person name="Gopalakrishnan S."/>
            <person name="Rakotoarivelo A."/>
            <person name="Olsen R.A."/>
            <person name="Prost S."/>
            <person name="Tunstall T."/>
            <person name="Ryder O.A."/>
            <person name="Dalen L."/>
            <person name="Bruford M.W."/>
        </authorList>
    </citation>
    <scope>NUCLEOTIDE SEQUENCE [LARGE SCALE GENOMIC DNA]</scope>
    <source>
        <strain evidence="1">SBR-YM</strain>
        <tissue evidence="1">Skin</tissue>
    </source>
</reference>
<keyword evidence="2" id="KW-1185">Reference proteome</keyword>
<dbReference type="AlphaFoldDB" id="A0A7J7FFE5"/>
<name>A0A7J7FFE5_DICBM</name>
<evidence type="ECO:0000313" key="2">
    <source>
        <dbReference type="Proteomes" id="UP000551758"/>
    </source>
</evidence>
<organism evidence="1 2">
    <name type="scientific">Diceros bicornis minor</name>
    <name type="common">South-central black rhinoceros</name>
    <dbReference type="NCBI Taxonomy" id="77932"/>
    <lineage>
        <taxon>Eukaryota</taxon>
        <taxon>Metazoa</taxon>
        <taxon>Chordata</taxon>
        <taxon>Craniata</taxon>
        <taxon>Vertebrata</taxon>
        <taxon>Euteleostomi</taxon>
        <taxon>Mammalia</taxon>
        <taxon>Eutheria</taxon>
        <taxon>Laurasiatheria</taxon>
        <taxon>Perissodactyla</taxon>
        <taxon>Rhinocerotidae</taxon>
        <taxon>Diceros</taxon>
    </lineage>
</organism>
<sequence length="82" mass="9539">MRSPGKVAHPPGLQSAHMVMKVLGERIPPLGELLSLRDIERLHKKPKSDKETRLATAMKNFMMMRYSHNVRSKNKRSFREKQ</sequence>
<dbReference type="EMBL" id="JACDTQ010000745">
    <property type="protein sequence ID" value="KAF5926750.1"/>
    <property type="molecule type" value="Genomic_DNA"/>
</dbReference>